<dbReference type="InterPro" id="IPR013785">
    <property type="entry name" value="Aldolase_TIM"/>
</dbReference>
<dbReference type="PANTHER" id="PTHR30544">
    <property type="entry name" value="23S RRNA METHYLTRANSFERASE"/>
    <property type="match status" value="1"/>
</dbReference>
<dbReference type="GO" id="GO:0046872">
    <property type="term" value="F:metal ion binding"/>
    <property type="evidence" value="ECO:0007669"/>
    <property type="project" value="UniProtKB-KW"/>
</dbReference>
<keyword evidence="10 12" id="KW-0408">Iron</keyword>
<dbReference type="AlphaFoldDB" id="A0A7L7KS72"/>
<feature type="active site" description="Proton acceptor" evidence="12">
    <location>
        <position position="90"/>
    </location>
</feature>
<dbReference type="HAMAP" id="MF_01849">
    <property type="entry name" value="RNA_methyltr_RlmN"/>
    <property type="match status" value="1"/>
</dbReference>
<keyword evidence="12" id="KW-1015">Disulfide bond</keyword>
<evidence type="ECO:0000256" key="12">
    <source>
        <dbReference type="HAMAP-Rule" id="MF_01849"/>
    </source>
</evidence>
<dbReference type="GO" id="GO:0005737">
    <property type="term" value="C:cytoplasm"/>
    <property type="evidence" value="ECO:0007669"/>
    <property type="project" value="UniProtKB-SubCell"/>
</dbReference>
<dbReference type="SFLD" id="SFLDS00029">
    <property type="entry name" value="Radical_SAM"/>
    <property type="match status" value="1"/>
</dbReference>
<keyword evidence="9 12" id="KW-0479">Metal-binding</keyword>
<dbReference type="EMBL" id="CP048914">
    <property type="protein sequence ID" value="QMS85567.1"/>
    <property type="molecule type" value="Genomic_DNA"/>
</dbReference>
<keyword evidence="7 12" id="KW-0949">S-adenosyl-L-methionine</keyword>
<evidence type="ECO:0000259" key="13">
    <source>
        <dbReference type="PROSITE" id="PS51918"/>
    </source>
</evidence>
<dbReference type="Proteomes" id="UP000514720">
    <property type="component" value="Chromosome"/>
</dbReference>
<comment type="miscellaneous">
    <text evidence="12">Reaction proceeds by a ping-pong mechanism involving intermediate methylation of a conserved cysteine residue.</text>
</comment>
<dbReference type="Gene3D" id="1.10.150.530">
    <property type="match status" value="1"/>
</dbReference>
<dbReference type="GO" id="GO:0030488">
    <property type="term" value="P:tRNA methylation"/>
    <property type="evidence" value="ECO:0007669"/>
    <property type="project" value="UniProtKB-UniRule"/>
</dbReference>
<dbReference type="EC" id="2.1.1.192" evidence="12"/>
<dbReference type="PROSITE" id="PS51918">
    <property type="entry name" value="RADICAL_SAM"/>
    <property type="match status" value="1"/>
</dbReference>
<evidence type="ECO:0000256" key="4">
    <source>
        <dbReference type="ARBA" id="ARBA00022552"/>
    </source>
</evidence>
<keyword evidence="4 12" id="KW-0698">rRNA processing</keyword>
<dbReference type="KEGG" id="xcl:G4Z02_07375"/>
<dbReference type="InterPro" id="IPR048641">
    <property type="entry name" value="RlmN_N"/>
</dbReference>
<evidence type="ECO:0000256" key="3">
    <source>
        <dbReference type="ARBA" id="ARBA00022490"/>
    </source>
</evidence>
<dbReference type="Pfam" id="PF04055">
    <property type="entry name" value="Radical_SAM"/>
    <property type="match status" value="1"/>
</dbReference>
<feature type="binding site" evidence="12">
    <location>
        <position position="117"/>
    </location>
    <ligand>
        <name>[4Fe-4S] cluster</name>
        <dbReference type="ChEBI" id="CHEBI:49883"/>
        <note>4Fe-4S-S-AdoMet</note>
    </ligand>
</feature>
<feature type="active site" description="S-methylcysteine intermediate" evidence="12">
    <location>
        <position position="331"/>
    </location>
</feature>
<keyword evidence="15" id="KW-1185">Reference proteome</keyword>
<accession>A0A7L7KS72</accession>
<dbReference type="PIRSF" id="PIRSF006004">
    <property type="entry name" value="CHP00048"/>
    <property type="match status" value="1"/>
</dbReference>
<comment type="similarity">
    <text evidence="12">Belongs to the radical SAM superfamily. RlmN family.</text>
</comment>
<dbReference type="GO" id="GO:0000049">
    <property type="term" value="F:tRNA binding"/>
    <property type="evidence" value="ECO:0007669"/>
    <property type="project" value="UniProtKB-UniRule"/>
</dbReference>
<keyword evidence="3 12" id="KW-0963">Cytoplasm</keyword>
<reference evidence="14 15" key="1">
    <citation type="submission" date="2020-02" db="EMBL/GenBank/DDBJ databases">
        <authorList>
            <person name="Zheng R.K."/>
            <person name="Sun C.M."/>
        </authorList>
    </citation>
    <scope>NUCLEOTIDE SEQUENCE [LARGE SCALE GENOMIC DNA]</scope>
    <source>
        <strain evidence="15">zrk13</strain>
    </source>
</reference>
<dbReference type="FunFam" id="3.20.20.70:FF:000014">
    <property type="entry name" value="Probable dual-specificity RNA methyltransferase RlmN"/>
    <property type="match status" value="1"/>
</dbReference>
<evidence type="ECO:0000313" key="14">
    <source>
        <dbReference type="EMBL" id="QMS85567.1"/>
    </source>
</evidence>
<dbReference type="SFLD" id="SFLDF00275">
    <property type="entry name" value="adenosine_C2_methyltransferase"/>
    <property type="match status" value="1"/>
</dbReference>
<comment type="cofactor">
    <cofactor evidence="12">
        <name>[4Fe-4S] cluster</name>
        <dbReference type="ChEBI" id="CHEBI:49883"/>
    </cofactor>
    <text evidence="12">Binds 1 [4Fe-4S] cluster. The cluster is coordinated with 3 cysteines and an exchangeable S-adenosyl-L-methionine.</text>
</comment>
<dbReference type="InterPro" id="IPR007197">
    <property type="entry name" value="rSAM"/>
</dbReference>
<sequence length="343" mass="39167">MNNFYDYTLDGLTEELLKHGFKAFNAKQLFDWVYKKRVQDNDKMTNLSKTLRQFLNKHMWFSEVVVNQHQVSHDGTEKFLFELDDGNIIETVLMRHNYGNSVCVTTQLGCNIGCTFCASGLQKKKRDLTAGEIVAQVVKVQDVSQERVSHVVVMGIGEPFDNYENTMAFIDIINSPHGLEIGARHITVSTSGIVPKIRQFSNEPKQVNLAISLHASNDNMRTSIMKINKVYPLVDVIEAAKEYVEKTNRRITFEYILLQGVNDQLWHADELVQLLRGMNCYVNLIRYNPVDEFSYQGTEEAVARAFHKRLMDQGITATLRHEKGGDIDAACGQLRSKKLTRIE</sequence>
<protein>
    <recommendedName>
        <fullName evidence="12">Probable dual-specificity RNA methyltransferase RlmN</fullName>
        <ecNumber evidence="12">2.1.1.192</ecNumber>
    </recommendedName>
    <alternativeName>
        <fullName evidence="12">23S rRNA (adenine(2503)-C(2))-methyltransferase</fullName>
    </alternativeName>
    <alternativeName>
        <fullName evidence="12">23S rRNA m2A2503 methyltransferase</fullName>
    </alternativeName>
    <alternativeName>
        <fullName evidence="12">Ribosomal RNA large subunit methyltransferase N</fullName>
    </alternativeName>
    <alternativeName>
        <fullName evidence="12">tRNA (adenine(37)-C(2))-methyltransferase</fullName>
    </alternativeName>
    <alternativeName>
        <fullName evidence="12">tRNA m2A37 methyltransferase</fullName>
    </alternativeName>
</protein>
<dbReference type="InterPro" id="IPR040072">
    <property type="entry name" value="Methyltransferase_A"/>
</dbReference>
<feature type="binding site" evidence="12">
    <location>
        <begin position="157"/>
        <end position="158"/>
    </location>
    <ligand>
        <name>S-adenosyl-L-methionine</name>
        <dbReference type="ChEBI" id="CHEBI:59789"/>
    </ligand>
</feature>
<dbReference type="GO" id="GO:0070040">
    <property type="term" value="F:rRNA (adenine(2503)-C2-)-methyltransferase activity"/>
    <property type="evidence" value="ECO:0007669"/>
    <property type="project" value="UniProtKB-UniRule"/>
</dbReference>
<feature type="binding site" evidence="12">
    <location>
        <position position="110"/>
    </location>
    <ligand>
        <name>[4Fe-4S] cluster</name>
        <dbReference type="ChEBI" id="CHEBI:49883"/>
        <note>4Fe-4S-S-AdoMet</note>
    </ligand>
</feature>
<keyword evidence="6 12" id="KW-0808">Transferase</keyword>
<feature type="binding site" evidence="12">
    <location>
        <begin position="212"/>
        <end position="214"/>
    </location>
    <ligand>
        <name>S-adenosyl-L-methionine</name>
        <dbReference type="ChEBI" id="CHEBI:59789"/>
    </ligand>
</feature>
<dbReference type="GO" id="GO:0070475">
    <property type="term" value="P:rRNA base methylation"/>
    <property type="evidence" value="ECO:0007669"/>
    <property type="project" value="UniProtKB-UniRule"/>
</dbReference>
<feature type="binding site" evidence="12">
    <location>
        <position position="288"/>
    </location>
    <ligand>
        <name>S-adenosyl-L-methionine</name>
        <dbReference type="ChEBI" id="CHEBI:59789"/>
    </ligand>
</feature>
<feature type="binding site" evidence="12">
    <location>
        <position position="114"/>
    </location>
    <ligand>
        <name>[4Fe-4S] cluster</name>
        <dbReference type="ChEBI" id="CHEBI:49883"/>
        <note>4Fe-4S-S-AdoMet</note>
    </ligand>
</feature>
<evidence type="ECO:0000256" key="2">
    <source>
        <dbReference type="ARBA" id="ARBA00022485"/>
    </source>
</evidence>
<dbReference type="GO" id="GO:0019843">
    <property type="term" value="F:rRNA binding"/>
    <property type="evidence" value="ECO:0007669"/>
    <property type="project" value="UniProtKB-UniRule"/>
</dbReference>
<evidence type="ECO:0000256" key="1">
    <source>
        <dbReference type="ARBA" id="ARBA00004496"/>
    </source>
</evidence>
<comment type="catalytic activity">
    <reaction evidence="12">
        <text>adenosine(2503) in 23S rRNA + 2 reduced [2Fe-2S]-[ferredoxin] + 2 S-adenosyl-L-methionine = 2-methyladenosine(2503) in 23S rRNA + 5'-deoxyadenosine + L-methionine + 2 oxidized [2Fe-2S]-[ferredoxin] + S-adenosyl-L-homocysteine</text>
        <dbReference type="Rhea" id="RHEA:42916"/>
        <dbReference type="Rhea" id="RHEA-COMP:10000"/>
        <dbReference type="Rhea" id="RHEA-COMP:10001"/>
        <dbReference type="Rhea" id="RHEA-COMP:10152"/>
        <dbReference type="Rhea" id="RHEA-COMP:10282"/>
        <dbReference type="ChEBI" id="CHEBI:17319"/>
        <dbReference type="ChEBI" id="CHEBI:33737"/>
        <dbReference type="ChEBI" id="CHEBI:33738"/>
        <dbReference type="ChEBI" id="CHEBI:57844"/>
        <dbReference type="ChEBI" id="CHEBI:57856"/>
        <dbReference type="ChEBI" id="CHEBI:59789"/>
        <dbReference type="ChEBI" id="CHEBI:74411"/>
        <dbReference type="ChEBI" id="CHEBI:74497"/>
        <dbReference type="EC" id="2.1.1.192"/>
    </reaction>
</comment>
<proteinExistence type="inferred from homology"/>
<comment type="subcellular location">
    <subcellularLocation>
        <location evidence="1 12">Cytoplasm</location>
    </subcellularLocation>
</comment>
<dbReference type="SFLD" id="SFLDG01062">
    <property type="entry name" value="methyltransferase_(Class_A)"/>
    <property type="match status" value="1"/>
</dbReference>
<evidence type="ECO:0000256" key="5">
    <source>
        <dbReference type="ARBA" id="ARBA00022603"/>
    </source>
</evidence>
<comment type="function">
    <text evidence="12">Specifically methylates position 2 of adenine 2503 in 23S rRNA and position 2 of adenine 37 in tRNAs.</text>
</comment>
<dbReference type="SUPFAM" id="SSF102114">
    <property type="entry name" value="Radical SAM enzymes"/>
    <property type="match status" value="1"/>
</dbReference>
<dbReference type="NCBIfam" id="TIGR00048">
    <property type="entry name" value="rRNA_mod_RlmN"/>
    <property type="match status" value="1"/>
</dbReference>
<keyword evidence="2 12" id="KW-0004">4Fe-4S</keyword>
<evidence type="ECO:0000256" key="7">
    <source>
        <dbReference type="ARBA" id="ARBA00022691"/>
    </source>
</evidence>
<dbReference type="InterPro" id="IPR004383">
    <property type="entry name" value="rRNA_lsu_MTrfase_RlmN/Cfr"/>
</dbReference>
<keyword evidence="5 12" id="KW-0489">Methyltransferase</keyword>
<dbReference type="RefSeq" id="WP_258877368.1">
    <property type="nucleotide sequence ID" value="NZ_CP048914.1"/>
</dbReference>
<name>A0A7L7KS72_9MOLU</name>
<keyword evidence="8 12" id="KW-0819">tRNA processing</keyword>
<evidence type="ECO:0000256" key="10">
    <source>
        <dbReference type="ARBA" id="ARBA00023004"/>
    </source>
</evidence>
<organism evidence="14 15">
    <name type="scientific">Candidatus Xianfuyuplasma coldseepsis</name>
    <dbReference type="NCBI Taxonomy" id="2782163"/>
    <lineage>
        <taxon>Bacteria</taxon>
        <taxon>Bacillati</taxon>
        <taxon>Mycoplasmatota</taxon>
        <taxon>Mollicutes</taxon>
        <taxon>Candidatus Izemoplasmatales</taxon>
        <taxon>Candidatus Izemoplasmataceae</taxon>
        <taxon>Candidatus Xianfuyuplasma</taxon>
    </lineage>
</organism>
<dbReference type="CDD" id="cd01335">
    <property type="entry name" value="Radical_SAM"/>
    <property type="match status" value="1"/>
</dbReference>
<evidence type="ECO:0000256" key="11">
    <source>
        <dbReference type="ARBA" id="ARBA00023014"/>
    </source>
</evidence>
<keyword evidence="11 12" id="KW-0411">Iron-sulfur</keyword>
<evidence type="ECO:0000313" key="15">
    <source>
        <dbReference type="Proteomes" id="UP000514720"/>
    </source>
</evidence>
<evidence type="ECO:0000256" key="8">
    <source>
        <dbReference type="ARBA" id="ARBA00022694"/>
    </source>
</evidence>
<dbReference type="GO" id="GO:0051539">
    <property type="term" value="F:4 iron, 4 sulfur cluster binding"/>
    <property type="evidence" value="ECO:0007669"/>
    <property type="project" value="UniProtKB-UniRule"/>
</dbReference>
<comment type="caution">
    <text evidence="12">Lacks conserved residue(s) required for the propagation of feature annotation.</text>
</comment>
<dbReference type="PANTHER" id="PTHR30544:SF5">
    <property type="entry name" value="RADICAL SAM CORE DOMAIN-CONTAINING PROTEIN"/>
    <property type="match status" value="1"/>
</dbReference>
<feature type="binding site" evidence="12">
    <location>
        <position position="189"/>
    </location>
    <ligand>
        <name>S-adenosyl-L-methionine</name>
        <dbReference type="ChEBI" id="CHEBI:59789"/>
    </ligand>
</feature>
<dbReference type="InterPro" id="IPR027492">
    <property type="entry name" value="RNA_MTrfase_RlmN"/>
</dbReference>
<gene>
    <name evidence="12 14" type="primary">rlmN</name>
    <name evidence="14" type="ORF">G4Z02_07375</name>
</gene>
<dbReference type="Gene3D" id="3.20.20.70">
    <property type="entry name" value="Aldolase class I"/>
    <property type="match status" value="1"/>
</dbReference>
<dbReference type="GO" id="GO:0002935">
    <property type="term" value="F:tRNA (adenine(37)-C2)-methyltransferase activity"/>
    <property type="evidence" value="ECO:0007669"/>
    <property type="project" value="UniProtKB-UniRule"/>
</dbReference>
<feature type="domain" description="Radical SAM core" evidence="13">
    <location>
        <begin position="96"/>
        <end position="326"/>
    </location>
</feature>
<comment type="catalytic activity">
    <reaction evidence="12">
        <text>adenosine(37) in tRNA + 2 reduced [2Fe-2S]-[ferredoxin] + 2 S-adenosyl-L-methionine = 2-methyladenosine(37) in tRNA + 5'-deoxyadenosine + L-methionine + 2 oxidized [2Fe-2S]-[ferredoxin] + S-adenosyl-L-homocysteine</text>
        <dbReference type="Rhea" id="RHEA:43332"/>
        <dbReference type="Rhea" id="RHEA-COMP:10000"/>
        <dbReference type="Rhea" id="RHEA-COMP:10001"/>
        <dbReference type="Rhea" id="RHEA-COMP:10162"/>
        <dbReference type="Rhea" id="RHEA-COMP:10485"/>
        <dbReference type="ChEBI" id="CHEBI:17319"/>
        <dbReference type="ChEBI" id="CHEBI:33737"/>
        <dbReference type="ChEBI" id="CHEBI:33738"/>
        <dbReference type="ChEBI" id="CHEBI:57844"/>
        <dbReference type="ChEBI" id="CHEBI:57856"/>
        <dbReference type="ChEBI" id="CHEBI:59789"/>
        <dbReference type="ChEBI" id="CHEBI:74411"/>
        <dbReference type="ChEBI" id="CHEBI:74497"/>
        <dbReference type="EC" id="2.1.1.192"/>
    </reaction>
</comment>
<evidence type="ECO:0000256" key="9">
    <source>
        <dbReference type="ARBA" id="ARBA00022723"/>
    </source>
</evidence>
<dbReference type="InterPro" id="IPR058240">
    <property type="entry name" value="rSAM_sf"/>
</dbReference>
<dbReference type="Pfam" id="PF21016">
    <property type="entry name" value="RlmN_N"/>
    <property type="match status" value="1"/>
</dbReference>
<evidence type="ECO:0000256" key="6">
    <source>
        <dbReference type="ARBA" id="ARBA00022679"/>
    </source>
</evidence>